<dbReference type="SUPFAM" id="SSF52091">
    <property type="entry name" value="SpoIIaa-like"/>
    <property type="match status" value="1"/>
</dbReference>
<proteinExistence type="predicted"/>
<evidence type="ECO:0000313" key="2">
    <source>
        <dbReference type="EMBL" id="GGZ52601.1"/>
    </source>
</evidence>
<dbReference type="Proteomes" id="UP000643403">
    <property type="component" value="Unassembled WGS sequence"/>
</dbReference>
<evidence type="ECO:0000313" key="3">
    <source>
        <dbReference type="Proteomes" id="UP000643403"/>
    </source>
</evidence>
<dbReference type="Pfam" id="PF13466">
    <property type="entry name" value="STAS_2"/>
    <property type="match status" value="1"/>
</dbReference>
<sequence length="99" mass="10464">MAELSLQSDLGIEHVGELHQVLLPHLEDDEPVSLVADQVQRVHAAGLQLLHAFVRDRSVAGRHTTVTLASSALVNAARQLALATSLGVDNTQAVNGDIA</sequence>
<comment type="caution">
    <text evidence="2">The sequence shown here is derived from an EMBL/GenBank/DDBJ whole genome shotgun (WGS) entry which is preliminary data.</text>
</comment>
<reference evidence="3" key="1">
    <citation type="journal article" date="2019" name="Int. J. Syst. Evol. Microbiol.">
        <title>The Global Catalogue of Microorganisms (GCM) 10K type strain sequencing project: providing services to taxonomists for standard genome sequencing and annotation.</title>
        <authorList>
            <consortium name="The Broad Institute Genomics Platform"/>
            <consortium name="The Broad Institute Genome Sequencing Center for Infectious Disease"/>
            <person name="Wu L."/>
            <person name="Ma J."/>
        </authorList>
    </citation>
    <scope>NUCLEOTIDE SEQUENCE [LARGE SCALE GENOMIC DNA]</scope>
    <source>
        <strain evidence="3">KCTC 22558</strain>
    </source>
</reference>
<dbReference type="InterPro" id="IPR058548">
    <property type="entry name" value="MlaB-like_STAS"/>
</dbReference>
<gene>
    <name evidence="2" type="ORF">GCM10008101_02100</name>
</gene>
<dbReference type="InterPro" id="IPR036513">
    <property type="entry name" value="STAS_dom_sf"/>
</dbReference>
<name>A0ABQ3BNS0_9GAMM</name>
<dbReference type="RefSeq" id="WP_189446481.1">
    <property type="nucleotide sequence ID" value="NZ_BMXY01000001.1"/>
</dbReference>
<dbReference type="EMBL" id="BMXY01000001">
    <property type="protein sequence ID" value="GGZ52601.1"/>
    <property type="molecule type" value="Genomic_DNA"/>
</dbReference>
<protein>
    <recommendedName>
        <fullName evidence="1">MlaB-like STAS domain-containing protein</fullName>
    </recommendedName>
</protein>
<evidence type="ECO:0000259" key="1">
    <source>
        <dbReference type="Pfam" id="PF13466"/>
    </source>
</evidence>
<keyword evidence="3" id="KW-1185">Reference proteome</keyword>
<feature type="domain" description="MlaB-like STAS" evidence="1">
    <location>
        <begin position="4"/>
        <end position="82"/>
    </location>
</feature>
<organism evidence="2 3">
    <name type="scientific">Cognatilysobacter xinjiangensis</name>
    <dbReference type="NCBI Taxonomy" id="546892"/>
    <lineage>
        <taxon>Bacteria</taxon>
        <taxon>Pseudomonadati</taxon>
        <taxon>Pseudomonadota</taxon>
        <taxon>Gammaproteobacteria</taxon>
        <taxon>Lysobacterales</taxon>
        <taxon>Lysobacteraceae</taxon>
        <taxon>Cognatilysobacter</taxon>
    </lineage>
</organism>
<accession>A0ABQ3BNS0</accession>